<accession>A0AAU6UYS9</accession>
<reference evidence="2" key="1">
    <citation type="submission" date="2022-03" db="EMBL/GenBank/DDBJ databases">
        <title>Sea Food Isolates.</title>
        <authorList>
            <person name="Li c."/>
        </authorList>
    </citation>
    <scope>NUCLEOTIDE SEQUENCE</scope>
    <source>
        <strain evidence="2">19NY03SH02</strain>
    </source>
</reference>
<dbReference type="EMBL" id="CP095354">
    <property type="protein sequence ID" value="XAG79193.1"/>
    <property type="molecule type" value="Genomic_DNA"/>
</dbReference>
<gene>
    <name evidence="1" type="ORF">MRN14_11790</name>
    <name evidence="2" type="ORF">MRN14_11840</name>
</gene>
<evidence type="ECO:0000313" key="2">
    <source>
        <dbReference type="EMBL" id="XAG79193.1"/>
    </source>
</evidence>
<proteinExistence type="predicted"/>
<organism evidence="2">
    <name type="scientific">bacterium 19NY03SH02</name>
    <dbReference type="NCBI Taxonomy" id="2920631"/>
    <lineage>
        <taxon>Bacteria</taxon>
    </lineage>
</organism>
<sequence>MNNFRFSHENGIFTAARDFPTYLDITVETGSDMIVLGRGDSSAYLLDSPAPVESMEQFQELVSELDSEGFL</sequence>
<evidence type="ECO:0000313" key="1">
    <source>
        <dbReference type="EMBL" id="XAG79183.1"/>
    </source>
</evidence>
<name>A0AAU6UYS9_UNCXX</name>
<dbReference type="AlphaFoldDB" id="A0AAU6UYS9"/>
<dbReference type="EMBL" id="CP095354">
    <property type="protein sequence ID" value="XAG79183.1"/>
    <property type="molecule type" value="Genomic_DNA"/>
</dbReference>
<protein>
    <submittedName>
        <fullName evidence="2">Uncharacterized protein</fullName>
    </submittedName>
</protein>